<evidence type="ECO:0000256" key="1">
    <source>
        <dbReference type="SAM" id="SignalP"/>
    </source>
</evidence>
<feature type="chain" id="PRO_5025469168" evidence="1">
    <location>
        <begin position="19"/>
        <end position="150"/>
    </location>
</feature>
<evidence type="ECO:0000313" key="2">
    <source>
        <dbReference type="EMBL" id="KAF2001609.1"/>
    </source>
</evidence>
<name>A0A6A5WLH5_9PLEO</name>
<evidence type="ECO:0000313" key="3">
    <source>
        <dbReference type="Proteomes" id="UP000799779"/>
    </source>
</evidence>
<sequence length="150" mass="16454">MRAFSARALLAIVVSVAAIPITPSAPEHQLLAEQMRSEGLSEHDIAERLSTPLDTALKSGPFFAQISGRVHSLLHSPSDEIKRDVSGDIAPGSLESPQMLPRAAVPDTFTDTVARCLAAFFRGEEIEKQNFGYEGKELEMRRPEGMRHWG</sequence>
<proteinExistence type="predicted"/>
<keyword evidence="1" id="KW-0732">Signal</keyword>
<dbReference type="AlphaFoldDB" id="A0A6A5WLH5"/>
<dbReference type="OrthoDB" id="3780616at2759"/>
<reference evidence="2" key="1">
    <citation type="journal article" date="2020" name="Stud. Mycol.">
        <title>101 Dothideomycetes genomes: a test case for predicting lifestyles and emergence of pathogens.</title>
        <authorList>
            <person name="Haridas S."/>
            <person name="Albert R."/>
            <person name="Binder M."/>
            <person name="Bloem J."/>
            <person name="Labutti K."/>
            <person name="Salamov A."/>
            <person name="Andreopoulos B."/>
            <person name="Baker S."/>
            <person name="Barry K."/>
            <person name="Bills G."/>
            <person name="Bluhm B."/>
            <person name="Cannon C."/>
            <person name="Castanera R."/>
            <person name="Culley D."/>
            <person name="Daum C."/>
            <person name="Ezra D."/>
            <person name="Gonzalez J."/>
            <person name="Henrissat B."/>
            <person name="Kuo A."/>
            <person name="Liang C."/>
            <person name="Lipzen A."/>
            <person name="Lutzoni F."/>
            <person name="Magnuson J."/>
            <person name="Mondo S."/>
            <person name="Nolan M."/>
            <person name="Ohm R."/>
            <person name="Pangilinan J."/>
            <person name="Park H.-J."/>
            <person name="Ramirez L."/>
            <person name="Alfaro M."/>
            <person name="Sun H."/>
            <person name="Tritt A."/>
            <person name="Yoshinaga Y."/>
            <person name="Zwiers L.-H."/>
            <person name="Turgeon B."/>
            <person name="Goodwin S."/>
            <person name="Spatafora J."/>
            <person name="Crous P."/>
            <person name="Grigoriev I."/>
        </authorList>
    </citation>
    <scope>NUCLEOTIDE SEQUENCE</scope>
    <source>
        <strain evidence="2">CBS 123094</strain>
    </source>
</reference>
<dbReference type="Proteomes" id="UP000799779">
    <property type="component" value="Unassembled WGS sequence"/>
</dbReference>
<accession>A0A6A5WLH5</accession>
<organism evidence="2 3">
    <name type="scientific">Amniculicola lignicola CBS 123094</name>
    <dbReference type="NCBI Taxonomy" id="1392246"/>
    <lineage>
        <taxon>Eukaryota</taxon>
        <taxon>Fungi</taxon>
        <taxon>Dikarya</taxon>
        <taxon>Ascomycota</taxon>
        <taxon>Pezizomycotina</taxon>
        <taxon>Dothideomycetes</taxon>
        <taxon>Pleosporomycetidae</taxon>
        <taxon>Pleosporales</taxon>
        <taxon>Amniculicolaceae</taxon>
        <taxon>Amniculicola</taxon>
    </lineage>
</organism>
<keyword evidence="3" id="KW-1185">Reference proteome</keyword>
<feature type="signal peptide" evidence="1">
    <location>
        <begin position="1"/>
        <end position="18"/>
    </location>
</feature>
<protein>
    <submittedName>
        <fullName evidence="2">Uncharacterized protein</fullName>
    </submittedName>
</protein>
<gene>
    <name evidence="2" type="ORF">P154DRAFT_619277</name>
</gene>
<dbReference type="EMBL" id="ML977582">
    <property type="protein sequence ID" value="KAF2001609.1"/>
    <property type="molecule type" value="Genomic_DNA"/>
</dbReference>